<name>A0A6A6UR25_9PEZI</name>
<feature type="compositionally biased region" description="Basic residues" evidence="8">
    <location>
        <begin position="173"/>
        <end position="184"/>
    </location>
</feature>
<protein>
    <submittedName>
        <fullName evidence="9">Rap30/74 interaction domain-containing protein</fullName>
    </submittedName>
</protein>
<reference evidence="9" key="1">
    <citation type="journal article" date="2020" name="Stud. Mycol.">
        <title>101 Dothideomycetes genomes: a test case for predicting lifestyles and emergence of pathogens.</title>
        <authorList>
            <person name="Haridas S."/>
            <person name="Albert R."/>
            <person name="Binder M."/>
            <person name="Bloem J."/>
            <person name="Labutti K."/>
            <person name="Salamov A."/>
            <person name="Andreopoulos B."/>
            <person name="Baker S."/>
            <person name="Barry K."/>
            <person name="Bills G."/>
            <person name="Bluhm B."/>
            <person name="Cannon C."/>
            <person name="Castanera R."/>
            <person name="Culley D."/>
            <person name="Daum C."/>
            <person name="Ezra D."/>
            <person name="Gonzalez J."/>
            <person name="Henrissat B."/>
            <person name="Kuo A."/>
            <person name="Liang C."/>
            <person name="Lipzen A."/>
            <person name="Lutzoni F."/>
            <person name="Magnuson J."/>
            <person name="Mondo S."/>
            <person name="Nolan M."/>
            <person name="Ohm R."/>
            <person name="Pangilinan J."/>
            <person name="Park H.-J."/>
            <person name="Ramirez L."/>
            <person name="Alfaro M."/>
            <person name="Sun H."/>
            <person name="Tritt A."/>
            <person name="Yoshinaga Y."/>
            <person name="Zwiers L.-H."/>
            <person name="Turgeon B."/>
            <person name="Goodwin S."/>
            <person name="Spatafora J."/>
            <person name="Crous P."/>
            <person name="Grigoriev I."/>
        </authorList>
    </citation>
    <scope>NUCLEOTIDE SEQUENCE</scope>
    <source>
        <strain evidence="9">CBS 115976</strain>
    </source>
</reference>
<feature type="compositionally biased region" description="Polar residues" evidence="8">
    <location>
        <begin position="1"/>
        <end position="16"/>
    </location>
</feature>
<evidence type="ECO:0000256" key="1">
    <source>
        <dbReference type="ARBA" id="ARBA00004123"/>
    </source>
</evidence>
<keyword evidence="4" id="KW-0238">DNA-binding</keyword>
<feature type="compositionally biased region" description="Acidic residues" evidence="8">
    <location>
        <begin position="426"/>
        <end position="452"/>
    </location>
</feature>
<feature type="compositionally biased region" description="Basic and acidic residues" evidence="8">
    <location>
        <begin position="456"/>
        <end position="465"/>
    </location>
</feature>
<keyword evidence="6" id="KW-0539">Nucleus</keyword>
<keyword evidence="7" id="KW-0175">Coiled coil</keyword>
<dbReference type="GO" id="GO:0005674">
    <property type="term" value="C:transcription factor TFIIF complex"/>
    <property type="evidence" value="ECO:0007669"/>
    <property type="project" value="TreeGrafter"/>
</dbReference>
<feature type="coiled-coil region" evidence="7">
    <location>
        <begin position="133"/>
        <end position="163"/>
    </location>
</feature>
<sequence length="663" mass="73898">MNGATPPTGTNGSPSAQPIRRKKPPVNPLVANRRPKPKATRPLPSKPQATPARTTAFTQKAPDAAPEGVKKYPVFTTKRALLENLRYHIARMQFKGDIDITDDNTFTRPVRLHRRDPASKPINEDEPVTPDPEDIARQELEAKEQERVEALKAENKRIREENQKQIAPTIASTKKKANQNRRKVQPVYRPNDDPEATKKHRLRYEETYPWHIEDDDNKQVWMGTFEQALSDCHLLFVQEKGQFSVLPLQKYYRFKEKGKTKQLDLDMVDELMKAKKKEPRFIMLKKLEIQKANKEKALSSDQRFAKKGAKMFKGENQTGMGGGGEDGMFGGEDAGAPEEVDFENDELFADDDEDQLVEIEDEDELKETIDKIKREQLGANYFDVLDEEQVDKEEDLRLEREQKAKADEKRMRKALLKREGNYNYEADSDDENPYASDSDDTSSEKEENEEETSSQKPKEEEEAVTKGDSTPSGRKKTASTLADKVKRSGDVEMSEASGNESTKNKKKSKTLKRPGSPDISGVSGNESSRKKQKVGDKSNLKAPMAPNRKVSALKGAGSGSESESGPRGLHRMKSSKGPSPSGSRAQSPAGRANASRSGSPAVSGLPSSEEIIAAIPVGTGIKVGELSALFKKRVAPSDFSAFIQLVRSVANWDKKSQLVTRKS</sequence>
<evidence type="ECO:0000256" key="8">
    <source>
        <dbReference type="SAM" id="MobiDB-lite"/>
    </source>
</evidence>
<dbReference type="GO" id="GO:0001096">
    <property type="term" value="F:TFIIF-class transcription factor complex binding"/>
    <property type="evidence" value="ECO:0007669"/>
    <property type="project" value="TreeGrafter"/>
</dbReference>
<dbReference type="SUPFAM" id="SSF50916">
    <property type="entry name" value="Rap30/74 interaction domains"/>
    <property type="match status" value="1"/>
</dbReference>
<feature type="compositionally biased region" description="Basic and acidic residues" evidence="8">
    <location>
        <begin position="394"/>
        <end position="420"/>
    </location>
</feature>
<keyword evidence="10" id="KW-1185">Reference proteome</keyword>
<gene>
    <name evidence="9" type="ORF">BT63DRAFT_410390</name>
</gene>
<keyword evidence="5" id="KW-0804">Transcription</keyword>
<evidence type="ECO:0000256" key="4">
    <source>
        <dbReference type="ARBA" id="ARBA00023125"/>
    </source>
</evidence>
<feature type="compositionally biased region" description="Polar residues" evidence="8">
    <location>
        <begin position="47"/>
        <end position="58"/>
    </location>
</feature>
<accession>A0A6A6UR25</accession>
<dbReference type="PANTHER" id="PTHR13011">
    <property type="entry name" value="TFIIF-ALPHA"/>
    <property type="match status" value="1"/>
</dbReference>
<dbReference type="PANTHER" id="PTHR13011:SF0">
    <property type="entry name" value="GENERAL TRANSCRIPTION FACTOR IIF SUBUNIT 1"/>
    <property type="match status" value="1"/>
</dbReference>
<dbReference type="Proteomes" id="UP000799302">
    <property type="component" value="Unassembled WGS sequence"/>
</dbReference>
<dbReference type="GO" id="GO:0006367">
    <property type="term" value="P:transcription initiation at RNA polymerase II promoter"/>
    <property type="evidence" value="ECO:0007669"/>
    <property type="project" value="InterPro"/>
</dbReference>
<proteinExistence type="inferred from homology"/>
<dbReference type="AlphaFoldDB" id="A0A6A6UR25"/>
<evidence type="ECO:0000256" key="7">
    <source>
        <dbReference type="SAM" id="Coils"/>
    </source>
</evidence>
<evidence type="ECO:0000313" key="9">
    <source>
        <dbReference type="EMBL" id="KAF2673374.1"/>
    </source>
</evidence>
<feature type="compositionally biased region" description="Basic and acidic residues" evidence="8">
    <location>
        <begin position="527"/>
        <end position="539"/>
    </location>
</feature>
<feature type="compositionally biased region" description="Acidic residues" evidence="8">
    <location>
        <begin position="384"/>
        <end position="393"/>
    </location>
</feature>
<evidence type="ECO:0000256" key="2">
    <source>
        <dbReference type="ARBA" id="ARBA00005249"/>
    </source>
</evidence>
<evidence type="ECO:0000256" key="3">
    <source>
        <dbReference type="ARBA" id="ARBA00023015"/>
    </source>
</evidence>
<dbReference type="InterPro" id="IPR008851">
    <property type="entry name" value="TFIIF-alpha"/>
</dbReference>
<dbReference type="GO" id="GO:0016251">
    <property type="term" value="F:RNA polymerase II general transcription initiation factor activity"/>
    <property type="evidence" value="ECO:0007669"/>
    <property type="project" value="TreeGrafter"/>
</dbReference>
<evidence type="ECO:0000256" key="6">
    <source>
        <dbReference type="ARBA" id="ARBA00023242"/>
    </source>
</evidence>
<organism evidence="9 10">
    <name type="scientific">Microthyrium microscopicum</name>
    <dbReference type="NCBI Taxonomy" id="703497"/>
    <lineage>
        <taxon>Eukaryota</taxon>
        <taxon>Fungi</taxon>
        <taxon>Dikarya</taxon>
        <taxon>Ascomycota</taxon>
        <taxon>Pezizomycotina</taxon>
        <taxon>Dothideomycetes</taxon>
        <taxon>Dothideomycetes incertae sedis</taxon>
        <taxon>Microthyriales</taxon>
        <taxon>Microthyriaceae</taxon>
        <taxon>Microthyrium</taxon>
    </lineage>
</organism>
<evidence type="ECO:0000313" key="10">
    <source>
        <dbReference type="Proteomes" id="UP000799302"/>
    </source>
</evidence>
<dbReference type="GO" id="GO:0032968">
    <property type="term" value="P:positive regulation of transcription elongation by RNA polymerase II"/>
    <property type="evidence" value="ECO:0007669"/>
    <property type="project" value="InterPro"/>
</dbReference>
<feature type="region of interest" description="Disordered" evidence="8">
    <location>
        <begin position="170"/>
        <end position="195"/>
    </location>
</feature>
<dbReference type="OrthoDB" id="76676at2759"/>
<keyword evidence="3" id="KW-0805">Transcription regulation</keyword>
<dbReference type="GO" id="GO:0003677">
    <property type="term" value="F:DNA binding"/>
    <property type="evidence" value="ECO:0007669"/>
    <property type="project" value="UniProtKB-KW"/>
</dbReference>
<dbReference type="InterPro" id="IPR011039">
    <property type="entry name" value="TFIIF_interaction"/>
</dbReference>
<dbReference type="EMBL" id="MU004231">
    <property type="protein sequence ID" value="KAF2673374.1"/>
    <property type="molecule type" value="Genomic_DNA"/>
</dbReference>
<feature type="region of interest" description="Disordered" evidence="8">
    <location>
        <begin position="376"/>
        <end position="606"/>
    </location>
</feature>
<comment type="subcellular location">
    <subcellularLocation>
        <location evidence="1">Nucleus</location>
    </subcellularLocation>
</comment>
<feature type="region of interest" description="Disordered" evidence="8">
    <location>
        <begin position="1"/>
        <end position="71"/>
    </location>
</feature>
<comment type="similarity">
    <text evidence="2">Belongs to the TFIIF alpha subunit family.</text>
</comment>
<evidence type="ECO:0000256" key="5">
    <source>
        <dbReference type="ARBA" id="ARBA00023163"/>
    </source>
</evidence>